<evidence type="ECO:0000313" key="2">
    <source>
        <dbReference type="Proteomes" id="UP000532746"/>
    </source>
</evidence>
<sequence>MRYAVASHVAHLRELGRHKINESFNNRNSGFI</sequence>
<dbReference type="AlphaFoldDB" id="A0A7W9SWR0"/>
<accession>A0A7W9SWR0</accession>
<keyword evidence="2" id="KW-1185">Reference proteome</keyword>
<comment type="caution">
    <text evidence="1">The sequence shown here is derived from an EMBL/GenBank/DDBJ whole genome shotgun (WGS) entry which is preliminary data.</text>
</comment>
<reference evidence="1 2" key="1">
    <citation type="submission" date="2020-08" db="EMBL/GenBank/DDBJ databases">
        <title>Genomic Encyclopedia of Type Strains, Phase IV (KMG-IV): sequencing the most valuable type-strain genomes for metagenomic binning, comparative biology and taxonomic classification.</title>
        <authorList>
            <person name="Goeker M."/>
        </authorList>
    </citation>
    <scope>NUCLEOTIDE SEQUENCE [LARGE SCALE GENOMIC DNA]</scope>
    <source>
        <strain evidence="1 2">DSM 26718</strain>
    </source>
</reference>
<evidence type="ECO:0000313" key="1">
    <source>
        <dbReference type="EMBL" id="MBB6057271.1"/>
    </source>
</evidence>
<protein>
    <submittedName>
        <fullName evidence="1">Uncharacterized protein</fullName>
    </submittedName>
</protein>
<dbReference type="Proteomes" id="UP000532746">
    <property type="component" value="Unassembled WGS sequence"/>
</dbReference>
<dbReference type="EMBL" id="JACHGG010000001">
    <property type="protein sequence ID" value="MBB6057271.1"/>
    <property type="molecule type" value="Genomic_DNA"/>
</dbReference>
<name>A0A7W9SWR0_9BACT</name>
<proteinExistence type="predicted"/>
<organism evidence="1 2">
    <name type="scientific">Hymenobacter luteus</name>
    <dbReference type="NCBI Taxonomy" id="1411122"/>
    <lineage>
        <taxon>Bacteria</taxon>
        <taxon>Pseudomonadati</taxon>
        <taxon>Bacteroidota</taxon>
        <taxon>Cytophagia</taxon>
        <taxon>Cytophagales</taxon>
        <taxon>Hymenobacteraceae</taxon>
        <taxon>Hymenobacter</taxon>
    </lineage>
</organism>
<gene>
    <name evidence="1" type="ORF">HNQ93_000101</name>
</gene>